<evidence type="ECO:0000313" key="19">
    <source>
        <dbReference type="Proteomes" id="UP000283509"/>
    </source>
</evidence>
<evidence type="ECO:0000256" key="13">
    <source>
        <dbReference type="ARBA" id="ARBA00032283"/>
    </source>
</evidence>
<dbReference type="Pfam" id="PF02668">
    <property type="entry name" value="TauD"/>
    <property type="match status" value="1"/>
</dbReference>
<evidence type="ECO:0000256" key="15">
    <source>
        <dbReference type="ARBA" id="ARBA00049334"/>
    </source>
</evidence>
<dbReference type="FunFam" id="3.30.2020.30:FF:000002">
    <property type="entry name" value="Putative gamma-butyrobetaine dioxygenase"/>
    <property type="match status" value="1"/>
</dbReference>
<dbReference type="InterPro" id="IPR010376">
    <property type="entry name" value="GBBH-like_N"/>
</dbReference>
<keyword evidence="9" id="KW-0560">Oxidoreductase</keyword>
<evidence type="ECO:0000313" key="18">
    <source>
        <dbReference type="EMBL" id="ROT66823.1"/>
    </source>
</evidence>
<evidence type="ECO:0000259" key="16">
    <source>
        <dbReference type="Pfam" id="PF02668"/>
    </source>
</evidence>
<keyword evidence="7" id="KW-0124">Carnitine biosynthesis</keyword>
<dbReference type="EC" id="1.14.11.8" evidence="5"/>
<accession>A0A3R7LX28</accession>
<dbReference type="InterPro" id="IPR050411">
    <property type="entry name" value="AlphaKG_dependent_hydroxylases"/>
</dbReference>
<comment type="caution">
    <text evidence="18">The sequence shown here is derived from an EMBL/GenBank/DDBJ whole genome shotgun (WGS) entry which is preliminary data.</text>
</comment>
<dbReference type="AlphaFoldDB" id="A0A3R7LX28"/>
<evidence type="ECO:0000256" key="6">
    <source>
        <dbReference type="ARBA" id="ARBA00022723"/>
    </source>
</evidence>
<dbReference type="UniPathway" id="UPA00118"/>
<evidence type="ECO:0000256" key="5">
    <source>
        <dbReference type="ARBA" id="ARBA00012267"/>
    </source>
</evidence>
<reference evidence="18 19" key="2">
    <citation type="submission" date="2019-01" db="EMBL/GenBank/DDBJ databases">
        <title>The decoding of complex shrimp genome reveals the adaptation for benthos swimmer, frequently molting mechanism and breeding impact on genome.</title>
        <authorList>
            <person name="Sun Y."/>
            <person name="Gao Y."/>
            <person name="Yu Y."/>
        </authorList>
    </citation>
    <scope>NUCLEOTIDE SEQUENCE [LARGE SCALE GENOMIC DNA]</scope>
    <source>
        <tissue evidence="18">Muscle</tissue>
    </source>
</reference>
<evidence type="ECO:0000256" key="11">
    <source>
        <dbReference type="ARBA" id="ARBA00030363"/>
    </source>
</evidence>
<evidence type="ECO:0000256" key="2">
    <source>
        <dbReference type="ARBA" id="ARBA00001961"/>
    </source>
</evidence>
<dbReference type="InterPro" id="IPR042098">
    <property type="entry name" value="TauD-like_sf"/>
</dbReference>
<dbReference type="Pfam" id="PF06155">
    <property type="entry name" value="GBBH-like_N"/>
    <property type="match status" value="1"/>
</dbReference>
<evidence type="ECO:0000256" key="9">
    <source>
        <dbReference type="ARBA" id="ARBA00023002"/>
    </source>
</evidence>
<evidence type="ECO:0000256" key="1">
    <source>
        <dbReference type="ARBA" id="ARBA00001954"/>
    </source>
</evidence>
<proteinExistence type="inferred from homology"/>
<dbReference type="EMBL" id="QCYY01002883">
    <property type="protein sequence ID" value="ROT66823.1"/>
    <property type="molecule type" value="Genomic_DNA"/>
</dbReference>
<keyword evidence="19" id="KW-1185">Reference proteome</keyword>
<dbReference type="Gene3D" id="3.30.2020.30">
    <property type="match status" value="1"/>
</dbReference>
<comment type="cofactor">
    <cofactor evidence="2">
        <name>L-ascorbate</name>
        <dbReference type="ChEBI" id="CHEBI:38290"/>
    </cofactor>
</comment>
<evidence type="ECO:0000256" key="10">
    <source>
        <dbReference type="ARBA" id="ARBA00023004"/>
    </source>
</evidence>
<feature type="domain" description="TauD/TfdA-like" evidence="16">
    <location>
        <begin position="149"/>
        <end position="366"/>
    </location>
</feature>
<comment type="pathway">
    <text evidence="3">Amine and polyamine biosynthesis; carnitine biosynthesis.</text>
</comment>
<dbReference type="InterPro" id="IPR003819">
    <property type="entry name" value="TauD/TfdA-like"/>
</dbReference>
<dbReference type="GO" id="GO:0050353">
    <property type="term" value="F:trimethyllysine dioxygenase activity"/>
    <property type="evidence" value="ECO:0007669"/>
    <property type="project" value="UniProtKB-EC"/>
</dbReference>
<dbReference type="PANTHER" id="PTHR10696">
    <property type="entry name" value="GAMMA-BUTYROBETAINE HYDROXYLASE-RELATED"/>
    <property type="match status" value="1"/>
</dbReference>
<sequence>MLSSSILKVYRCVRGRYPGAPCNQLQSRTFSTPPLGTAEVLDAGTRLELSHPRWPHTLALTYPWLRDHCRCPKCYNYKTFQRIHDVYKIPLNIRPASVKTSKDGVVIEWPDGHKSQYDYKFLWQNSFEGKRTSFKEQRVLWTAAKFPKEPLTTVPLSELTKPDKEGLKKLISSIMKYGFGFISEVPADVESTRAAVEQICPLKKTFYGEAWAMEANMEYADTAYSKERLGAHTDTTYFSQACRIQVFHCFLAADQGGENLLVDGFSVAKQFRDRHPEGYKFLSETAIPSEYIDEGRHHLSLDTIFKHNPATGRIKQFRYNIYDRAPLSSIPLEHMQEFYLHLRNLTSIIRNPKNEYWIKLEPGWIVGVAAAVNPSTGTGCCVPFLQKRVPPQEQLPEALQDTHRGEAFLLPFLRFSYHSEGKSQDPHAQCP</sequence>
<dbReference type="PANTHER" id="PTHR10696:SF51">
    <property type="entry name" value="TRIMETHYLLYSINE DIOXYGENASE, MITOCHONDRIAL"/>
    <property type="match status" value="1"/>
</dbReference>
<dbReference type="GO" id="GO:0045329">
    <property type="term" value="P:carnitine biosynthetic process"/>
    <property type="evidence" value="ECO:0007669"/>
    <property type="project" value="UniProtKB-UniPathway"/>
</dbReference>
<evidence type="ECO:0000256" key="7">
    <source>
        <dbReference type="ARBA" id="ARBA00022873"/>
    </source>
</evidence>
<keyword evidence="8 18" id="KW-0223">Dioxygenase</keyword>
<dbReference type="Proteomes" id="UP000283509">
    <property type="component" value="Unassembled WGS sequence"/>
</dbReference>
<dbReference type="InterPro" id="IPR038492">
    <property type="entry name" value="GBBH-like_N_sf"/>
</dbReference>
<comment type="similarity">
    <text evidence="4">Belongs to the gamma-BBH/TMLD family.</text>
</comment>
<comment type="catalytic activity">
    <reaction evidence="15">
        <text>N(6),N(6),N(6)-trimethyl-L-lysine + 2-oxoglutarate + O2 = (3S)-3-hydroxy-N(6),N(6),N(6)-trimethyl-L-lysine + succinate + CO2</text>
        <dbReference type="Rhea" id="RHEA:14181"/>
        <dbReference type="ChEBI" id="CHEBI:15379"/>
        <dbReference type="ChEBI" id="CHEBI:16526"/>
        <dbReference type="ChEBI" id="CHEBI:16810"/>
        <dbReference type="ChEBI" id="CHEBI:30031"/>
        <dbReference type="ChEBI" id="CHEBI:58100"/>
        <dbReference type="ChEBI" id="CHEBI:141499"/>
        <dbReference type="EC" id="1.14.11.8"/>
    </reaction>
</comment>
<evidence type="ECO:0000256" key="3">
    <source>
        <dbReference type="ARBA" id="ARBA00005022"/>
    </source>
</evidence>
<evidence type="ECO:0000256" key="4">
    <source>
        <dbReference type="ARBA" id="ARBA00008654"/>
    </source>
</evidence>
<feature type="domain" description="Gamma-butyrobetaine hydroxylase-like N-terminal" evidence="17">
    <location>
        <begin position="56"/>
        <end position="122"/>
    </location>
</feature>
<evidence type="ECO:0000259" key="17">
    <source>
        <dbReference type="Pfam" id="PF06155"/>
    </source>
</evidence>
<comment type="function">
    <text evidence="14">Converts trimethyllysine (TML) into hydroxytrimethyllysine (HTML).</text>
</comment>
<dbReference type="SUPFAM" id="SSF51197">
    <property type="entry name" value="Clavaminate synthase-like"/>
    <property type="match status" value="1"/>
</dbReference>
<dbReference type="STRING" id="6689.A0A3R7LX28"/>
<organism evidence="18 19">
    <name type="scientific">Penaeus vannamei</name>
    <name type="common">Whiteleg shrimp</name>
    <name type="synonym">Litopenaeus vannamei</name>
    <dbReference type="NCBI Taxonomy" id="6689"/>
    <lineage>
        <taxon>Eukaryota</taxon>
        <taxon>Metazoa</taxon>
        <taxon>Ecdysozoa</taxon>
        <taxon>Arthropoda</taxon>
        <taxon>Crustacea</taxon>
        <taxon>Multicrustacea</taxon>
        <taxon>Malacostraca</taxon>
        <taxon>Eumalacostraca</taxon>
        <taxon>Eucarida</taxon>
        <taxon>Decapoda</taxon>
        <taxon>Dendrobranchiata</taxon>
        <taxon>Penaeoidea</taxon>
        <taxon>Penaeidae</taxon>
        <taxon>Penaeus</taxon>
    </lineage>
</organism>
<dbReference type="OrthoDB" id="408743at2759"/>
<dbReference type="GO" id="GO:0005739">
    <property type="term" value="C:mitochondrion"/>
    <property type="evidence" value="ECO:0007669"/>
    <property type="project" value="TreeGrafter"/>
</dbReference>
<evidence type="ECO:0000256" key="12">
    <source>
        <dbReference type="ARBA" id="ARBA00031778"/>
    </source>
</evidence>
<evidence type="ECO:0000256" key="8">
    <source>
        <dbReference type="ARBA" id="ARBA00022964"/>
    </source>
</evidence>
<dbReference type="Gene3D" id="3.60.130.10">
    <property type="entry name" value="Clavaminate synthase-like"/>
    <property type="match status" value="1"/>
</dbReference>
<name>A0A3R7LX28_PENVA</name>
<evidence type="ECO:0000256" key="14">
    <source>
        <dbReference type="ARBA" id="ARBA00046008"/>
    </source>
</evidence>
<protein>
    <recommendedName>
        <fullName evidence="5">trimethyllysine dioxygenase</fullName>
        <ecNumber evidence="5">1.14.11.8</ecNumber>
    </recommendedName>
    <alternativeName>
        <fullName evidence="12">Epsilon-trimethyllysine 2-oxoglutarate dioxygenase</fullName>
    </alternativeName>
    <alternativeName>
        <fullName evidence="11">TML hydroxylase</fullName>
    </alternativeName>
    <alternativeName>
        <fullName evidence="13">TML-alpha-ketoglutarate dioxygenase</fullName>
    </alternativeName>
</protein>
<reference evidence="18 19" key="1">
    <citation type="submission" date="2018-04" db="EMBL/GenBank/DDBJ databases">
        <authorList>
            <person name="Zhang X."/>
            <person name="Yuan J."/>
            <person name="Li F."/>
            <person name="Xiang J."/>
        </authorList>
    </citation>
    <scope>NUCLEOTIDE SEQUENCE [LARGE SCALE GENOMIC DNA]</scope>
    <source>
        <tissue evidence="18">Muscle</tissue>
    </source>
</reference>
<keyword evidence="6" id="KW-0479">Metal-binding</keyword>
<gene>
    <name evidence="18" type="ORF">C7M84_015130</name>
</gene>
<comment type="cofactor">
    <cofactor evidence="1">
        <name>Fe(2+)</name>
        <dbReference type="ChEBI" id="CHEBI:29033"/>
    </cofactor>
</comment>
<dbReference type="GO" id="GO:0046872">
    <property type="term" value="F:metal ion binding"/>
    <property type="evidence" value="ECO:0007669"/>
    <property type="project" value="UniProtKB-KW"/>
</dbReference>
<keyword evidence="10" id="KW-0408">Iron</keyword>